<dbReference type="Pfam" id="PF00176">
    <property type="entry name" value="SNF2-rel_dom"/>
    <property type="match status" value="1"/>
</dbReference>
<name>A0A7M2REI9_9FIRM</name>
<dbReference type="KEGG" id="bliq:INP51_11135"/>
<evidence type="ECO:0000313" key="5">
    <source>
        <dbReference type="Proteomes" id="UP000593601"/>
    </source>
</evidence>
<feature type="compositionally biased region" description="Basic and acidic residues" evidence="1">
    <location>
        <begin position="338"/>
        <end position="347"/>
    </location>
</feature>
<dbReference type="InterPro" id="IPR000330">
    <property type="entry name" value="SNF2_N"/>
</dbReference>
<evidence type="ECO:0000259" key="3">
    <source>
        <dbReference type="PROSITE" id="PS51194"/>
    </source>
</evidence>
<keyword evidence="4" id="KW-0347">Helicase</keyword>
<dbReference type="Pfam" id="PF00271">
    <property type="entry name" value="Helicase_C"/>
    <property type="match status" value="1"/>
</dbReference>
<protein>
    <submittedName>
        <fullName evidence="4">DEAD/DEAH box helicase family protein</fullName>
    </submittedName>
</protein>
<feature type="domain" description="Helicase ATP-binding" evidence="2">
    <location>
        <begin position="1742"/>
        <end position="1961"/>
    </location>
</feature>
<dbReference type="InterPro" id="IPR027417">
    <property type="entry name" value="P-loop_NTPase"/>
</dbReference>
<feature type="region of interest" description="Disordered" evidence="1">
    <location>
        <begin position="310"/>
        <end position="368"/>
    </location>
</feature>
<feature type="domain" description="Helicase C-terminal" evidence="3">
    <location>
        <begin position="2183"/>
        <end position="2320"/>
    </location>
</feature>
<dbReference type="Gene3D" id="3.40.50.300">
    <property type="entry name" value="P-loop containing nucleotide triphosphate hydrolases"/>
    <property type="match status" value="2"/>
</dbReference>
<dbReference type="InterPro" id="IPR052933">
    <property type="entry name" value="DNA_Protect_Modify"/>
</dbReference>
<dbReference type="GO" id="GO:0004386">
    <property type="term" value="F:helicase activity"/>
    <property type="evidence" value="ECO:0007669"/>
    <property type="project" value="UniProtKB-KW"/>
</dbReference>
<dbReference type="PRINTS" id="PR00507">
    <property type="entry name" value="N12N6MTFRASE"/>
</dbReference>
<keyword evidence="5" id="KW-1185">Reference proteome</keyword>
<dbReference type="PANTHER" id="PTHR41313">
    <property type="entry name" value="ADENINE-SPECIFIC METHYLTRANSFERASE"/>
    <property type="match status" value="1"/>
</dbReference>
<keyword evidence="4" id="KW-0547">Nucleotide-binding</keyword>
<sequence length="2320" mass="264183">MSIKAQAYAELAEETAKHLTSSLANWTGFLTTVGRLYKYPYHEQLMIHAQRPDATACAEYDLWNNTMNRYVRRGSKGIALLDPGGDTIRLKYVFDVSDTGGRENSRRPFLWEMQEYHKEPILEMLKDRYDTEDSSLSDAFYKIARNLSREYYDNHKADISYLIENSFLEDYDEDNIRVAFEDAATVSTAYTLMKRCGLDIEEYFSHEDFLNIFDFNTADAVALLGTAVSEQSEQVFRQISLAITKTERERSKEYERNHLQQERGLSDTRHHIDTANGQQGADLGQIRENEETISSGTQDTIIPLHALVGETVSPPVGDRPDSQQANGADYGRIAENTDPTRQDEKSDGMGGTHEQSESPGRGNDTDGTYIQLTLFPSEQEQIQRIAENGRLDKPFRISAFSFPQEDIDEILKTGSNKNNSLLQIVDFYQKDRTLEEKADFLQTEFQGGKGLYLNEEKVSAWFHTDGVYLAKGDTALYAHSKQVISWVDVAVRIEELLIDGKFVPRETLDAADHFQKLELAKSLWYLHQDFSDKARGEFFDEELFKGGFPDSTEHIAEQFNDPQKADALIDGLQRFVSAYENDRGILRFHFHKPQKLLSDLMDLKSLKREFTSAISDQSDYKMFITQDEVDKELARGSSFQHGKYRIYEYFTQLHSPKEKEKFVKNEYGIGGSSHALSGADNSHQWHDAKGILYTRRDSDDKLLLNWAKVSKRIDYLIKNDRYLTAGEKERFIQMQQEKAGIVEMPPAPPFTAESATSTPIHEPEDETEVESKIEVIPQASEITQEDIDFALQHWNGDSDSKYRVASYMEIHARERTTAEWLKNEYGNNLPGFIIEKDGLSLEMPWAKVQRRIGQLTVKGNFLTADEKVHQPEEQAGNRTIPFEKGDTVYLENGTPFLIEEITDYQVTLLDPSIFYPVLRAESKERFLRLLERYPQSEVPQAKAENFRITNEYLGEGSKREKFARNITAITTLQTIEKEHRSATKEEQEILSRYVGWGGLPEAFDKDNDKFSNEYTQLKSLLSEDEYTMARASTLNAHYTSPVVIKAIYDAIENMGFATGNILEPACGTGHFFGMLPDNMKNSRLYGIELDSITGRIAKQLYPNANISISGFEKTELPDSFFDIAIGNVPFGGYKVSDSRYDKQNFFIHDYFIAKSIDKVRSGGVIAFITSNGISGGTMDKKDQRAREYIAQRCDLLGAIRLPNNAFLANAGTDMTTDIIFLQKLETPRQLGINPPDWVQTEMLLDQKHTSDDGETRRNFVTVNRYFQEHPEMVLGTPEIRSGPFGPQLVCKPIADANLAEQLKAAVQNIEGSISETELPDMEVSTDTSIPADPTVKNFSYTLIDGEVYYRENSRMVKPDINHTAKERISGMVELRECVSNLIRYQLEDYSEETIKQEQETLNRLYDSFTAKYGLINSRGNSLAFSDDNSYYLLCSLEDIDENGNLKAKADMFTKRTIKKRMTVNSVDTASEALALSIAEKAKVDMEYMHRLTGLSEEQIASDLKGVIFPIPMPYDSSSPTLYVTADEYLSGNVREKLHTAKLAAQTSDKYIPNVEALEAAQPKDLDASEIDVRLGATWIDKEYIQEFMYELFDTPYKQQGEIEVKYAPFTAEWNITNKNSIGYNNVAAYVTYGTERANAYRILEDTLNLRDIRIYDTVTDPDGKERRVLNKDATTLAQQKQQMIKDEFRDWIWRDADRRQTLVKTYNEKFNSIRPREYDGQHINFVGMNPEISLRPHQVNAIAHILYGDNTLLAHEVGAGKTFEMVAAAMESKRLGLCQKPLFAVPNHLTEQWASEFLRLYPAANILVATKKDFETKNRKKFCAKIATGDYDAVIIGHSQFERIPMSFERQERLLREQIYEILDGIEEVKASGGERFTVKQLERTKKGLEQRLEKLQSQQRKDDVVTFEQLGVDRLYVDEAHNYKNLFLYTKMRNVAGLSTTDAQKSSDMFMKCRYLDELTGGKGIVFATGTPVSNSMTELYTMMRYLQYNTLQRNGLVHFDSWASTFGETVTAIELAPEGTGYRARTRFSKFFNLPELMAMFKEVADIKTADQLNLPTPKTNYHTVAVKPTEVQQEMVKSLSERAAEVHANKVDPSIDNMLKITSDGRKLGLDQRIINPLLPDDESSKVNACIDNIYRIWDKGTTERLTQLVFCDISTPKGKVVAQEQKAAKAGNQTINGVELHALENSLPDEVVTPDTPFNVYDDIREKLIKRGVPAHEVAFIHEANTEVKKKELFAKVRSGDVRVLIGSTAKCGAGTNIQDRLVALHDLDCPWRPGDLTQRSGRIERQGNLNEEVDIYRYVTEATFDAYLWVRHEVA</sequence>
<evidence type="ECO:0000313" key="4">
    <source>
        <dbReference type="EMBL" id="QOV18558.1"/>
    </source>
</evidence>
<dbReference type="InterPro" id="IPR014001">
    <property type="entry name" value="Helicase_ATP-bd"/>
</dbReference>
<dbReference type="PROSITE" id="PS51194">
    <property type="entry name" value="HELICASE_CTER"/>
    <property type="match status" value="1"/>
</dbReference>
<accession>A0A7M2REI9</accession>
<dbReference type="InterPro" id="IPR029063">
    <property type="entry name" value="SAM-dependent_MTases_sf"/>
</dbReference>
<reference evidence="4 5" key="1">
    <citation type="submission" date="2020-10" db="EMBL/GenBank/DDBJ databases">
        <title>Blautia liquoris sp.nov., isolated from the mud in a fermentation cellar used for the production of Chinese strong-flavoured liquor.</title>
        <authorList>
            <person name="Lu L."/>
        </authorList>
    </citation>
    <scope>NUCLEOTIDE SEQUENCE [LARGE SCALE GENOMIC DNA]</scope>
    <source>
        <strain evidence="4 5">LZLJ-3</strain>
    </source>
</reference>
<proteinExistence type="predicted"/>
<dbReference type="EMBL" id="CP063304">
    <property type="protein sequence ID" value="QOV18558.1"/>
    <property type="molecule type" value="Genomic_DNA"/>
</dbReference>
<gene>
    <name evidence="4" type="ORF">INP51_11135</name>
</gene>
<evidence type="ECO:0000256" key="1">
    <source>
        <dbReference type="SAM" id="MobiDB-lite"/>
    </source>
</evidence>
<dbReference type="PANTHER" id="PTHR41313:SF1">
    <property type="entry name" value="DNA METHYLASE ADENINE-SPECIFIC DOMAIN-CONTAINING PROTEIN"/>
    <property type="match status" value="1"/>
</dbReference>
<dbReference type="SUPFAM" id="SSF52540">
    <property type="entry name" value="P-loop containing nucleoside triphosphate hydrolases"/>
    <property type="match status" value="2"/>
</dbReference>
<dbReference type="Gene3D" id="3.40.50.150">
    <property type="entry name" value="Vaccinia Virus protein VP39"/>
    <property type="match status" value="1"/>
</dbReference>
<dbReference type="SUPFAM" id="SSF53335">
    <property type="entry name" value="S-adenosyl-L-methionine-dependent methyltransferases"/>
    <property type="match status" value="1"/>
</dbReference>
<feature type="compositionally biased region" description="Basic and acidic residues" evidence="1">
    <location>
        <begin position="247"/>
        <end position="273"/>
    </location>
</feature>
<feature type="region of interest" description="Disordered" evidence="1">
    <location>
        <begin position="247"/>
        <end position="285"/>
    </location>
</feature>
<organism evidence="4 5">
    <name type="scientific">Blautia liquoris</name>
    <dbReference type="NCBI Taxonomy" id="2779518"/>
    <lineage>
        <taxon>Bacteria</taxon>
        <taxon>Bacillati</taxon>
        <taxon>Bacillota</taxon>
        <taxon>Clostridia</taxon>
        <taxon>Lachnospirales</taxon>
        <taxon>Lachnospiraceae</taxon>
        <taxon>Blautia</taxon>
    </lineage>
</organism>
<keyword evidence="4" id="KW-0067">ATP-binding</keyword>
<evidence type="ECO:0000259" key="2">
    <source>
        <dbReference type="PROSITE" id="PS51192"/>
    </source>
</evidence>
<dbReference type="Proteomes" id="UP000593601">
    <property type="component" value="Chromosome"/>
</dbReference>
<keyword evidence="4" id="KW-0378">Hydrolase</keyword>
<dbReference type="InterPro" id="IPR001650">
    <property type="entry name" value="Helicase_C-like"/>
</dbReference>
<dbReference type="GO" id="GO:0005524">
    <property type="term" value="F:ATP binding"/>
    <property type="evidence" value="ECO:0007669"/>
    <property type="project" value="InterPro"/>
</dbReference>
<dbReference type="SMART" id="SM00490">
    <property type="entry name" value="HELICc"/>
    <property type="match status" value="1"/>
</dbReference>
<dbReference type="PROSITE" id="PS51192">
    <property type="entry name" value="HELICASE_ATP_BIND_1"/>
    <property type="match status" value="1"/>
</dbReference>
<dbReference type="SMART" id="SM00487">
    <property type="entry name" value="DEXDc"/>
    <property type="match status" value="1"/>
</dbReference>